<feature type="region of interest" description="Disordered" evidence="1">
    <location>
        <begin position="524"/>
        <end position="546"/>
    </location>
</feature>
<feature type="region of interest" description="Disordered" evidence="1">
    <location>
        <begin position="817"/>
        <end position="885"/>
    </location>
</feature>
<feature type="compositionally biased region" description="Polar residues" evidence="1">
    <location>
        <begin position="231"/>
        <end position="248"/>
    </location>
</feature>
<feature type="region of interest" description="Disordered" evidence="1">
    <location>
        <begin position="948"/>
        <end position="971"/>
    </location>
</feature>
<evidence type="ECO:0000313" key="2">
    <source>
        <dbReference type="EMBL" id="PMD37638.1"/>
    </source>
</evidence>
<feature type="region of interest" description="Disordered" evidence="1">
    <location>
        <begin position="1068"/>
        <end position="1105"/>
    </location>
</feature>
<dbReference type="EMBL" id="KZ613949">
    <property type="protein sequence ID" value="PMD37638.1"/>
    <property type="molecule type" value="Genomic_DNA"/>
</dbReference>
<dbReference type="AlphaFoldDB" id="A0A2J6RGL2"/>
<feature type="compositionally biased region" description="Basic residues" evidence="1">
    <location>
        <begin position="452"/>
        <end position="462"/>
    </location>
</feature>
<dbReference type="OrthoDB" id="5431013at2759"/>
<feature type="compositionally biased region" description="Polar residues" evidence="1">
    <location>
        <begin position="211"/>
        <end position="224"/>
    </location>
</feature>
<feature type="region of interest" description="Disordered" evidence="1">
    <location>
        <begin position="452"/>
        <end position="483"/>
    </location>
</feature>
<keyword evidence="3" id="KW-1185">Reference proteome</keyword>
<feature type="region of interest" description="Disordered" evidence="1">
    <location>
        <begin position="334"/>
        <end position="361"/>
    </location>
</feature>
<gene>
    <name evidence="2" type="ORF">L207DRAFT_636309</name>
</gene>
<evidence type="ECO:0000313" key="3">
    <source>
        <dbReference type="Proteomes" id="UP000235786"/>
    </source>
</evidence>
<feature type="compositionally biased region" description="Basic and acidic residues" evidence="1">
    <location>
        <begin position="958"/>
        <end position="971"/>
    </location>
</feature>
<feature type="compositionally biased region" description="Basic and acidic residues" evidence="1">
    <location>
        <begin position="709"/>
        <end position="724"/>
    </location>
</feature>
<feature type="compositionally biased region" description="Basic and acidic residues" evidence="1">
    <location>
        <begin position="817"/>
        <end position="843"/>
    </location>
</feature>
<feature type="compositionally biased region" description="Basic and acidic residues" evidence="1">
    <location>
        <begin position="984"/>
        <end position="1022"/>
    </location>
</feature>
<evidence type="ECO:0000256" key="1">
    <source>
        <dbReference type="SAM" id="MobiDB-lite"/>
    </source>
</evidence>
<sequence>MAEAIGLGASIAGLATFGAQIVTSLRIYASAYSRASHKINGLSSDLALINSILTDLGVSVTKYEQKFHITATNFVEAKASCERNFERLRKALRVAKKDEAEGREPKGKNLWKERSVGPWEKLMFALGGEEELKTFLQEIESSKSTLQLLLESFKLFILLRLHELSEEQREDIKLLNQKVPVLVMGIRRAGLGKFEPRQRQREQRFIAEPTTIMNVPTLDGSNDQPRGLSVDSPSLSGNVQTTVSNRTPSRGLLYQQANAKEELSRTTMISDAHQGPDPSNRRENSPPELSLMSRSISADQNDEKYHDYTINPSGRFMLDDPPSNKRILEDAISSVTTSNELRPEQEDEQQFSKTRDSNGNQALLDYQMGPMLLEQQKQTRHNASRSGKDFSQLIEDRNTTQSVLDHQANSTIPINNPRNILQDNHDMPTIPAFLNFKDPVPINDSERRLRHQKGHLPNHRHPIPNLLAESQPQPEAVSASAKLRDSIPKKFAQSATNYTSIPEASHSQPKNLGILSRGLEEGLQDKRQTSAEGDQHSGIAQVSGNDVRLRIVEESEPSPRSSISPRAPSIDSRSIYEGWLLETPSSPQKQPPFAIFCCSHTPVDFRPDSPSRWFISPFSRDTTLLKPRIESPSQPHSALGSLPRDAREEINDLLQDRNDNASRDHGWRVAAISAYSPTNASGFLFRKRPKDKEPEKYLVILRGGPKPYSGRETEDLPDRYSNPWRDHPRVDRDIVPFRYKPSLSRSYGVERVGRTNNVVYEREPYDGAPPSPPIKGVLRGHRRHFPEEPRPVREGVAPLVSDLDNFYDKLNSDPELEFDSRRERKEGFPEGDGMVRDFDDSERGGPLLTVVEPPREFRRPAKMGSEGGEGFRDRKSPPAMWGEGRPDTAKAGWDGHNKRLLDGTIASAAIGAAGRVSGSVGNRENWPVRGRMAGGAVLGALGAGNPAELSRVRSRSQHHQDRRRERIIVVDRDPSDLQERLAKQYDAETRSQKIDQESQDRRNLQQAREAHLRKPEEQEHNAIIRRSPAYYTNDSLSNKAITRNLELSDGQTSLKENELLLRLGSSGKQATKVVDRDESVDGNGSVLRDDTSQNKEEDEKLSDSEARRLMEEFLRGFSADEGGGLAAVALNVEGGKSDVKEDDGIEENMDS</sequence>
<feature type="compositionally biased region" description="Basic and acidic residues" evidence="1">
    <location>
        <begin position="1087"/>
        <end position="1105"/>
    </location>
</feature>
<feature type="region of interest" description="Disordered" evidence="1">
    <location>
        <begin position="984"/>
        <end position="1026"/>
    </location>
</feature>
<accession>A0A2J6RGL2</accession>
<feature type="compositionally biased region" description="Basic and acidic residues" evidence="1">
    <location>
        <begin position="524"/>
        <end position="535"/>
    </location>
</feature>
<organism evidence="2 3">
    <name type="scientific">Hyaloscypha variabilis (strain UAMH 11265 / GT02V1 / F)</name>
    <name type="common">Meliniomyces variabilis</name>
    <dbReference type="NCBI Taxonomy" id="1149755"/>
    <lineage>
        <taxon>Eukaryota</taxon>
        <taxon>Fungi</taxon>
        <taxon>Dikarya</taxon>
        <taxon>Ascomycota</taxon>
        <taxon>Pezizomycotina</taxon>
        <taxon>Leotiomycetes</taxon>
        <taxon>Helotiales</taxon>
        <taxon>Hyaloscyphaceae</taxon>
        <taxon>Hyaloscypha</taxon>
        <taxon>Hyaloscypha variabilis</taxon>
    </lineage>
</organism>
<evidence type="ECO:0008006" key="4">
    <source>
        <dbReference type="Google" id="ProtNLM"/>
    </source>
</evidence>
<proteinExistence type="predicted"/>
<protein>
    <recommendedName>
        <fullName evidence="4">Fungal N-terminal domain-containing protein</fullName>
    </recommendedName>
</protein>
<reference evidence="2 3" key="1">
    <citation type="submission" date="2016-04" db="EMBL/GenBank/DDBJ databases">
        <title>A degradative enzymes factory behind the ericoid mycorrhizal symbiosis.</title>
        <authorList>
            <consortium name="DOE Joint Genome Institute"/>
            <person name="Martino E."/>
            <person name="Morin E."/>
            <person name="Grelet G."/>
            <person name="Kuo A."/>
            <person name="Kohler A."/>
            <person name="Daghino S."/>
            <person name="Barry K."/>
            <person name="Choi C."/>
            <person name="Cichocki N."/>
            <person name="Clum A."/>
            <person name="Copeland A."/>
            <person name="Hainaut M."/>
            <person name="Haridas S."/>
            <person name="Labutti K."/>
            <person name="Lindquist E."/>
            <person name="Lipzen A."/>
            <person name="Khouja H.-R."/>
            <person name="Murat C."/>
            <person name="Ohm R."/>
            <person name="Olson A."/>
            <person name="Spatafora J."/>
            <person name="Veneault-Fourrey C."/>
            <person name="Henrissat B."/>
            <person name="Grigoriev I."/>
            <person name="Martin F."/>
            <person name="Perotto S."/>
        </authorList>
    </citation>
    <scope>NUCLEOTIDE SEQUENCE [LARGE SCALE GENOMIC DNA]</scope>
    <source>
        <strain evidence="2 3">F</strain>
    </source>
</reference>
<name>A0A2J6RGL2_HYAVF</name>
<feature type="region of interest" description="Disordered" evidence="1">
    <location>
        <begin position="197"/>
        <end position="288"/>
    </location>
</feature>
<feature type="region of interest" description="Disordered" evidence="1">
    <location>
        <begin position="702"/>
        <end position="724"/>
    </location>
</feature>
<dbReference type="Proteomes" id="UP000235786">
    <property type="component" value="Unassembled WGS sequence"/>
</dbReference>